<dbReference type="HOGENOM" id="CLU_056735_0_0_7"/>
<accession>W4LIZ7</accession>
<dbReference type="InterPro" id="IPR017941">
    <property type="entry name" value="Rieske_2Fe-2S"/>
</dbReference>
<dbReference type="Proteomes" id="UP000019141">
    <property type="component" value="Unassembled WGS sequence"/>
</dbReference>
<dbReference type="Pfam" id="PF00355">
    <property type="entry name" value="Rieske"/>
    <property type="match status" value="1"/>
</dbReference>
<dbReference type="Gene3D" id="2.20.25.680">
    <property type="match status" value="1"/>
</dbReference>
<dbReference type="PANTHER" id="PTHR21266:SF60">
    <property type="entry name" value="3-KETOSTEROID-9-ALPHA-MONOOXYGENASE, OXYGENASE COMPONENT"/>
    <property type="match status" value="1"/>
</dbReference>
<dbReference type="SUPFAM" id="SSF55961">
    <property type="entry name" value="Bet v1-like"/>
    <property type="match status" value="1"/>
</dbReference>
<dbReference type="SUPFAM" id="SSF50022">
    <property type="entry name" value="ISP domain"/>
    <property type="match status" value="1"/>
</dbReference>
<evidence type="ECO:0000256" key="3">
    <source>
        <dbReference type="ARBA" id="ARBA00023002"/>
    </source>
</evidence>
<gene>
    <name evidence="8" type="ORF">ETSY1_21630</name>
</gene>
<organism evidence="8 9">
    <name type="scientific">Entotheonella factor</name>
    <dbReference type="NCBI Taxonomy" id="1429438"/>
    <lineage>
        <taxon>Bacteria</taxon>
        <taxon>Pseudomonadati</taxon>
        <taxon>Nitrospinota/Tectimicrobiota group</taxon>
        <taxon>Candidatus Tectimicrobiota</taxon>
        <taxon>Candidatus Entotheonellia</taxon>
        <taxon>Candidatus Entotheonellales</taxon>
        <taxon>Candidatus Entotheonellaceae</taxon>
        <taxon>Candidatus Entotheonella</taxon>
    </lineage>
</organism>
<feature type="domain" description="Rieske" evidence="7">
    <location>
        <begin position="46"/>
        <end position="154"/>
    </location>
</feature>
<keyword evidence="1" id="KW-0001">2Fe-2S</keyword>
<evidence type="ECO:0000256" key="6">
    <source>
        <dbReference type="SAM" id="MobiDB-lite"/>
    </source>
</evidence>
<evidence type="ECO:0000256" key="4">
    <source>
        <dbReference type="ARBA" id="ARBA00023004"/>
    </source>
</evidence>
<dbReference type="InterPro" id="IPR050584">
    <property type="entry name" value="Cholesterol_7-desaturase"/>
</dbReference>
<evidence type="ECO:0000259" key="7">
    <source>
        <dbReference type="PROSITE" id="PS51296"/>
    </source>
</evidence>
<dbReference type="GO" id="GO:0051537">
    <property type="term" value="F:2 iron, 2 sulfur cluster binding"/>
    <property type="evidence" value="ECO:0007669"/>
    <property type="project" value="UniProtKB-KW"/>
</dbReference>
<name>W4LIZ7_ENTF1</name>
<proteinExistence type="predicted"/>
<dbReference type="PRINTS" id="PR00090">
    <property type="entry name" value="RNGDIOXGNASE"/>
</dbReference>
<dbReference type="AlphaFoldDB" id="W4LIZ7"/>
<keyword evidence="2" id="KW-0479">Metal-binding</keyword>
<feature type="region of interest" description="Disordered" evidence="6">
    <location>
        <begin position="1"/>
        <end position="35"/>
    </location>
</feature>
<evidence type="ECO:0000256" key="1">
    <source>
        <dbReference type="ARBA" id="ARBA00022714"/>
    </source>
</evidence>
<dbReference type="InterPro" id="IPR021028">
    <property type="entry name" value="Homotrim_ring_OHase_catalytic"/>
</dbReference>
<evidence type="ECO:0000256" key="5">
    <source>
        <dbReference type="ARBA" id="ARBA00023014"/>
    </source>
</evidence>
<dbReference type="PROSITE" id="PS51296">
    <property type="entry name" value="RIESKE"/>
    <property type="match status" value="1"/>
</dbReference>
<dbReference type="CDD" id="cd03469">
    <property type="entry name" value="Rieske_RO_Alpha_N"/>
    <property type="match status" value="1"/>
</dbReference>
<dbReference type="GO" id="GO:0016491">
    <property type="term" value="F:oxidoreductase activity"/>
    <property type="evidence" value="ECO:0007669"/>
    <property type="project" value="UniProtKB-KW"/>
</dbReference>
<keyword evidence="5" id="KW-0411">Iron-sulfur</keyword>
<keyword evidence="9" id="KW-1185">Reference proteome</keyword>
<comment type="caution">
    <text evidence="8">The sequence shown here is derived from an EMBL/GenBank/DDBJ whole genome shotgun (WGS) entry which is preliminary data.</text>
</comment>
<keyword evidence="3" id="KW-0560">Oxidoreductase</keyword>
<sequence>MSTTQPNGQHHREAKQQGLATHGAHRQATASDLRERMPETGLREYWYPAMAARKVGKRKPVALRILGGELVLFRDKRGEVVALQNACPHRGMPLAMGDCHFAGTVSCPYHGWTYDPAGECVAVLGEGPDSAIAGMRDARARVYPTQTLKGIVFVWMGDGPPAPIEEDVPEEFFDDEALIFASETVWQCNWRPAIENIYDAHVFYVHRNSVQFWLVPRDLFLTMSRMGSRRARPSIINGRGLTYRLEENPVRGQLGFESTESQEPAYQDAYPGLDGAKWPKSAWRLHWHRVVSWLRRQRTLPALVRSEEWNGFHLPCTFRVDYRTFIYTRCTVPIDREQSRMFYFHATRPGSTRRRWVDTLVFYVWRNWQMNYNFSGQDRRLVENQRYDTPEKLSGTDLFPLETRRLIVNHGRDFQRAREGDEAERLDTASAPVLEPAGD</sequence>
<dbReference type="GO" id="GO:0046872">
    <property type="term" value="F:metal ion binding"/>
    <property type="evidence" value="ECO:0007669"/>
    <property type="project" value="UniProtKB-KW"/>
</dbReference>
<feature type="region of interest" description="Disordered" evidence="6">
    <location>
        <begin position="415"/>
        <end position="439"/>
    </location>
</feature>
<dbReference type="Gene3D" id="3.90.380.10">
    <property type="entry name" value="Naphthalene 1,2-dioxygenase Alpha Subunit, Chain A, domain 1"/>
    <property type="match status" value="1"/>
</dbReference>
<dbReference type="Gene3D" id="2.20.25.10">
    <property type="match status" value="1"/>
</dbReference>
<dbReference type="InterPro" id="IPR036922">
    <property type="entry name" value="Rieske_2Fe-2S_sf"/>
</dbReference>
<protein>
    <recommendedName>
        <fullName evidence="7">Rieske domain-containing protein</fullName>
    </recommendedName>
</protein>
<feature type="compositionally biased region" description="Basic and acidic residues" evidence="6">
    <location>
        <begin position="415"/>
        <end position="427"/>
    </location>
</feature>
<dbReference type="EMBL" id="AZHW01000631">
    <property type="protein sequence ID" value="ETW97695.1"/>
    <property type="molecule type" value="Genomic_DNA"/>
</dbReference>
<dbReference type="InterPro" id="IPR001663">
    <property type="entry name" value="Rng_hydr_dOase-A"/>
</dbReference>
<reference evidence="8 9" key="1">
    <citation type="journal article" date="2014" name="Nature">
        <title>An environmental bacterial taxon with a large and distinct metabolic repertoire.</title>
        <authorList>
            <person name="Wilson M.C."/>
            <person name="Mori T."/>
            <person name="Ruckert C."/>
            <person name="Uria A.R."/>
            <person name="Helf M.J."/>
            <person name="Takada K."/>
            <person name="Gernert C."/>
            <person name="Steffens U.A."/>
            <person name="Heycke N."/>
            <person name="Schmitt S."/>
            <person name="Rinke C."/>
            <person name="Helfrich E.J."/>
            <person name="Brachmann A.O."/>
            <person name="Gurgui C."/>
            <person name="Wakimoto T."/>
            <person name="Kracht M."/>
            <person name="Crusemann M."/>
            <person name="Hentschel U."/>
            <person name="Abe I."/>
            <person name="Matsunaga S."/>
            <person name="Kalinowski J."/>
            <person name="Takeyama H."/>
            <person name="Piel J."/>
        </authorList>
    </citation>
    <scope>NUCLEOTIDE SEQUENCE [LARGE SCALE GENOMIC DNA]</scope>
    <source>
        <strain evidence="9">TSY1</strain>
    </source>
</reference>
<dbReference type="Pfam" id="PF11723">
    <property type="entry name" value="Aromatic_hydrox"/>
    <property type="match status" value="1"/>
</dbReference>
<dbReference type="PANTHER" id="PTHR21266">
    <property type="entry name" value="IRON-SULFUR DOMAIN CONTAINING PROTEIN"/>
    <property type="match status" value="1"/>
</dbReference>
<evidence type="ECO:0000313" key="8">
    <source>
        <dbReference type="EMBL" id="ETW97695.1"/>
    </source>
</evidence>
<evidence type="ECO:0000313" key="9">
    <source>
        <dbReference type="Proteomes" id="UP000019141"/>
    </source>
</evidence>
<keyword evidence="4" id="KW-0408">Iron</keyword>
<evidence type="ECO:0000256" key="2">
    <source>
        <dbReference type="ARBA" id="ARBA00022723"/>
    </source>
</evidence>